<comment type="caution">
    <text evidence="2">The sequence shown here is derived from an EMBL/GenBank/DDBJ whole genome shotgun (WGS) entry which is preliminary data.</text>
</comment>
<dbReference type="AlphaFoldDB" id="A0A8J8NPV6"/>
<feature type="compositionally biased region" description="Polar residues" evidence="1">
    <location>
        <begin position="19"/>
        <end position="32"/>
    </location>
</feature>
<dbReference type="EMBL" id="RRYP01009154">
    <property type="protein sequence ID" value="TNV79268.1"/>
    <property type="molecule type" value="Genomic_DNA"/>
</dbReference>
<dbReference type="Proteomes" id="UP000785679">
    <property type="component" value="Unassembled WGS sequence"/>
</dbReference>
<reference evidence="2" key="1">
    <citation type="submission" date="2019-06" db="EMBL/GenBank/DDBJ databases">
        <authorList>
            <person name="Zheng W."/>
        </authorList>
    </citation>
    <scope>NUCLEOTIDE SEQUENCE</scope>
    <source>
        <strain evidence="2">QDHG01</strain>
    </source>
</reference>
<keyword evidence="3" id="KW-1185">Reference proteome</keyword>
<proteinExistence type="predicted"/>
<evidence type="ECO:0000256" key="1">
    <source>
        <dbReference type="SAM" id="MobiDB-lite"/>
    </source>
</evidence>
<accession>A0A8J8NPV6</accession>
<gene>
    <name evidence="2" type="ORF">FGO68_gene4994</name>
</gene>
<feature type="compositionally biased region" description="Basic and acidic residues" evidence="1">
    <location>
        <begin position="8"/>
        <end position="17"/>
    </location>
</feature>
<sequence length="308" mass="35450">MIPRKKKLIDSKAKKLDIQPTSESTQSFQVSPQQLSRQYINTELLLDPNTVKNINNSTVNNRTKRLLVIEESTKSGNIHLQIEQQIPISNYFEEEYIQDPNMQKDQSNTKYKASTFARDLSETINLKSKLKLLKKRKSLVKDDQQKSFLIMNVSKVQLQESPLAASSLLQQRRLSLRRPSFRPAPPQTQIDIAPVQVEMACQTDSDDEEFELYREEKFLKEPIEEEEESTCVGGITNQEWTPLSENRKSNIFREKRKTVANNGRAFGVDLQSSIQQMDTAQALNNFRENQSQKLHFPIISARGTATFI</sequence>
<feature type="region of interest" description="Disordered" evidence="1">
    <location>
        <begin position="1"/>
        <end position="32"/>
    </location>
</feature>
<evidence type="ECO:0000313" key="3">
    <source>
        <dbReference type="Proteomes" id="UP000785679"/>
    </source>
</evidence>
<evidence type="ECO:0000313" key="2">
    <source>
        <dbReference type="EMBL" id="TNV79268.1"/>
    </source>
</evidence>
<name>A0A8J8NPV6_HALGN</name>
<protein>
    <submittedName>
        <fullName evidence="2">Uncharacterized protein</fullName>
    </submittedName>
</protein>
<organism evidence="2 3">
    <name type="scientific">Halteria grandinella</name>
    <dbReference type="NCBI Taxonomy" id="5974"/>
    <lineage>
        <taxon>Eukaryota</taxon>
        <taxon>Sar</taxon>
        <taxon>Alveolata</taxon>
        <taxon>Ciliophora</taxon>
        <taxon>Intramacronucleata</taxon>
        <taxon>Spirotrichea</taxon>
        <taxon>Stichotrichia</taxon>
        <taxon>Sporadotrichida</taxon>
        <taxon>Halteriidae</taxon>
        <taxon>Halteria</taxon>
    </lineage>
</organism>